<dbReference type="Pfam" id="PF08242">
    <property type="entry name" value="Methyltransf_12"/>
    <property type="match status" value="1"/>
</dbReference>
<dbReference type="GO" id="GO:0032259">
    <property type="term" value="P:methylation"/>
    <property type="evidence" value="ECO:0007669"/>
    <property type="project" value="UniProtKB-KW"/>
</dbReference>
<dbReference type="InterPro" id="IPR029063">
    <property type="entry name" value="SAM-dependent_MTases_sf"/>
</dbReference>
<dbReference type="RefSeq" id="WP_239201791.1">
    <property type="nucleotide sequence ID" value="NZ_CP097218.1"/>
</dbReference>
<dbReference type="Gene3D" id="3.40.50.150">
    <property type="entry name" value="Vaccinia Virus protein VP39"/>
    <property type="match status" value="1"/>
</dbReference>
<keyword evidence="3" id="KW-1185">Reference proteome</keyword>
<dbReference type="PIRSF" id="PIRSF011491">
    <property type="entry name" value="Mtase_YbcY_prd"/>
    <property type="match status" value="1"/>
</dbReference>
<sequence>MLAQYRDLLGARHLDVGPGTAWFLKHTRSGSRVDITLMDLNPNSLETASARIASLHPKTITADVLEELPGSVAVYDSIGVNYLFHCLPGTWDDKGAALDHLAPHLDDDGVLFGSTILGSGVEHNALGRRLMRFYNRVGIFHNSDDDVAGLQRALEARFREVRVDVVGRVAMFSARGATA</sequence>
<keyword evidence="2" id="KW-0808">Transferase</keyword>
<dbReference type="EMBL" id="CP097218">
    <property type="protein sequence ID" value="UQN31628.1"/>
    <property type="molecule type" value="Genomic_DNA"/>
</dbReference>
<gene>
    <name evidence="2" type="ORF">M4486_04565</name>
</gene>
<dbReference type="InterPro" id="IPR016584">
    <property type="entry name" value="MeTrfase_VrtF"/>
</dbReference>
<name>A0ABY4NDC9_9MICO</name>
<proteinExistence type="predicted"/>
<feature type="domain" description="Methyltransferase type 12" evidence="1">
    <location>
        <begin position="14"/>
        <end position="111"/>
    </location>
</feature>
<evidence type="ECO:0000313" key="3">
    <source>
        <dbReference type="Proteomes" id="UP001055868"/>
    </source>
</evidence>
<organism evidence="2 3">
    <name type="scientific">Brachybacterium kimchii</name>
    <dbReference type="NCBI Taxonomy" id="2942909"/>
    <lineage>
        <taxon>Bacteria</taxon>
        <taxon>Bacillati</taxon>
        <taxon>Actinomycetota</taxon>
        <taxon>Actinomycetes</taxon>
        <taxon>Micrococcales</taxon>
        <taxon>Dermabacteraceae</taxon>
        <taxon>Brachybacterium</taxon>
    </lineage>
</organism>
<reference evidence="2" key="1">
    <citation type="submission" date="2022-05" db="EMBL/GenBank/DDBJ databases">
        <title>Genomic analysis of Brachybacterium sp. CBA3104.</title>
        <authorList>
            <person name="Roh S.W."/>
            <person name="Kim Y.B."/>
            <person name="Kim Y."/>
        </authorList>
    </citation>
    <scope>NUCLEOTIDE SEQUENCE</scope>
    <source>
        <strain evidence="2">CBA3104</strain>
    </source>
</reference>
<evidence type="ECO:0000259" key="1">
    <source>
        <dbReference type="Pfam" id="PF08242"/>
    </source>
</evidence>
<dbReference type="Proteomes" id="UP001055868">
    <property type="component" value="Chromosome"/>
</dbReference>
<keyword evidence="2" id="KW-0489">Methyltransferase</keyword>
<evidence type="ECO:0000313" key="2">
    <source>
        <dbReference type="EMBL" id="UQN31628.1"/>
    </source>
</evidence>
<dbReference type="GO" id="GO:0008168">
    <property type="term" value="F:methyltransferase activity"/>
    <property type="evidence" value="ECO:0007669"/>
    <property type="project" value="UniProtKB-KW"/>
</dbReference>
<accession>A0ABY4NDC9</accession>
<dbReference type="SUPFAM" id="SSF53335">
    <property type="entry name" value="S-adenosyl-L-methionine-dependent methyltransferases"/>
    <property type="match status" value="1"/>
</dbReference>
<dbReference type="InterPro" id="IPR013217">
    <property type="entry name" value="Methyltransf_12"/>
</dbReference>
<dbReference type="CDD" id="cd02440">
    <property type="entry name" value="AdoMet_MTases"/>
    <property type="match status" value="1"/>
</dbReference>
<protein>
    <submittedName>
        <fullName evidence="2">Class I SAM-dependent methyltransferase</fullName>
    </submittedName>
</protein>